<dbReference type="AlphaFoldDB" id="A0ABC9SP39"/>
<comment type="caution">
    <text evidence="2">The sequence shown here is derived from an EMBL/GenBank/DDBJ whole genome shotgun (WGS) entry which is preliminary data.</text>
</comment>
<proteinExistence type="predicted"/>
<sequence>MTLLFDAVMTTIFLKMMPYLTPLVFALSVLMFADKLIVLVYSATGFRK</sequence>
<feature type="transmembrane region" description="Helical" evidence="1">
    <location>
        <begin position="20"/>
        <end position="41"/>
    </location>
</feature>
<accession>A0ABC9SP39</accession>
<evidence type="ECO:0000313" key="2">
    <source>
        <dbReference type="EMBL" id="EOQ55264.1"/>
    </source>
</evidence>
<dbReference type="EMBL" id="AHCJ01000115">
    <property type="protein sequence ID" value="EOQ55264.1"/>
    <property type="molecule type" value="Genomic_DNA"/>
</dbReference>
<dbReference type="RefSeq" id="WP_000173402.1">
    <property type="nucleotide sequence ID" value="NZ_KB976025.1"/>
</dbReference>
<keyword evidence="1" id="KW-0472">Membrane</keyword>
<keyword evidence="1" id="KW-1133">Transmembrane helix</keyword>
<dbReference type="Proteomes" id="UP000014060">
    <property type="component" value="Unassembled WGS sequence"/>
</dbReference>
<gene>
    <name evidence="2" type="ORF">IAY_06788</name>
</gene>
<protein>
    <recommendedName>
        <fullName evidence="4">Integral membrane protein</fullName>
    </recommendedName>
</protein>
<name>A0ABC9SP39_BACCE</name>
<evidence type="ECO:0000313" key="3">
    <source>
        <dbReference type="Proteomes" id="UP000014060"/>
    </source>
</evidence>
<reference evidence="2 3" key="1">
    <citation type="submission" date="2013-01" db="EMBL/GenBank/DDBJ databases">
        <title>The Genome Sequence of Bacillus cereus TIAC219.</title>
        <authorList>
            <consortium name="The Broad Institute Genome Sequencing Platform"/>
            <consortium name="The Broad Institute Genome Sequencing Center for Infectious Disease"/>
            <person name="Feldgarden M."/>
            <person name="Van der Auwera G.A."/>
            <person name="Mahillon J."/>
            <person name="Duprez V."/>
            <person name="Timmery S."/>
            <person name="Mattelet C."/>
            <person name="Dierick K."/>
            <person name="Sun M."/>
            <person name="Yu Z."/>
            <person name="Zhu L."/>
            <person name="Hu X."/>
            <person name="Shank E.B."/>
            <person name="Swiecicka I."/>
            <person name="Hansen B.M."/>
            <person name="Andrup L."/>
            <person name="Walker B."/>
            <person name="Young S.K."/>
            <person name="Zeng Q."/>
            <person name="Gargeya S."/>
            <person name="Fitzgerald M."/>
            <person name="Haas B."/>
            <person name="Abouelleil A."/>
            <person name="Alvarado L."/>
            <person name="Arachchi H.M."/>
            <person name="Berlin A.M."/>
            <person name="Chapman S.B."/>
            <person name="Dewar J."/>
            <person name="Goldberg J."/>
            <person name="Griggs A."/>
            <person name="Gujja S."/>
            <person name="Hansen M."/>
            <person name="Howarth C."/>
            <person name="Imamovic A."/>
            <person name="Larimer J."/>
            <person name="McCowan C."/>
            <person name="Murphy C."/>
            <person name="Neiman D."/>
            <person name="Pearson M."/>
            <person name="Priest M."/>
            <person name="Roberts A."/>
            <person name="Saif S."/>
            <person name="Shea T."/>
            <person name="Sisk P."/>
            <person name="Sykes S."/>
            <person name="Wortman J."/>
            <person name="Nusbaum C."/>
            <person name="Birren B."/>
        </authorList>
    </citation>
    <scope>NUCLEOTIDE SEQUENCE [LARGE SCALE GENOMIC DNA]</scope>
    <source>
        <strain evidence="2 3">TIAC219</strain>
    </source>
</reference>
<evidence type="ECO:0008006" key="4">
    <source>
        <dbReference type="Google" id="ProtNLM"/>
    </source>
</evidence>
<keyword evidence="1" id="KW-0812">Transmembrane</keyword>
<organism evidence="2 3">
    <name type="scientific">Bacillus cereus TIAC219</name>
    <dbReference type="NCBI Taxonomy" id="718222"/>
    <lineage>
        <taxon>Bacteria</taxon>
        <taxon>Bacillati</taxon>
        <taxon>Bacillota</taxon>
        <taxon>Bacilli</taxon>
        <taxon>Bacillales</taxon>
        <taxon>Bacillaceae</taxon>
        <taxon>Bacillus</taxon>
        <taxon>Bacillus cereus group</taxon>
    </lineage>
</organism>
<evidence type="ECO:0000256" key="1">
    <source>
        <dbReference type="SAM" id="Phobius"/>
    </source>
</evidence>